<proteinExistence type="predicted"/>
<dbReference type="InterPro" id="IPR027417">
    <property type="entry name" value="P-loop_NTPase"/>
</dbReference>
<protein>
    <recommendedName>
        <fullName evidence="3">AAA ATPase domain-containing protein</fullName>
    </recommendedName>
</protein>
<reference evidence="1 2" key="1">
    <citation type="submission" date="2020-03" db="EMBL/GenBank/DDBJ databases">
        <title>Isolation and identification of active actinomycetes.</title>
        <authorList>
            <person name="Sun X."/>
        </authorList>
    </citation>
    <scope>NUCLEOTIDE SEQUENCE [LARGE SCALE GENOMIC DNA]</scope>
    <source>
        <strain evidence="1 2">NEAU-D13</strain>
    </source>
</reference>
<dbReference type="Proteomes" id="UP000481360">
    <property type="component" value="Unassembled WGS sequence"/>
</dbReference>
<evidence type="ECO:0000313" key="2">
    <source>
        <dbReference type="Proteomes" id="UP000481360"/>
    </source>
</evidence>
<name>A0A7C9RYA8_9PSEU</name>
<gene>
    <name evidence="1" type="ORF">G7043_39750</name>
</gene>
<dbReference type="EMBL" id="JAAMPJ010000014">
    <property type="protein sequence ID" value="NGY65066.1"/>
    <property type="molecule type" value="Genomic_DNA"/>
</dbReference>
<dbReference type="AlphaFoldDB" id="A0A7C9RYA8"/>
<accession>A0A7C9RYA8</accession>
<keyword evidence="2" id="KW-1185">Reference proteome</keyword>
<evidence type="ECO:0000313" key="1">
    <source>
        <dbReference type="EMBL" id="NGY65066.1"/>
    </source>
</evidence>
<dbReference type="SUPFAM" id="SSF52540">
    <property type="entry name" value="P-loop containing nucleoside triphosphate hydrolases"/>
    <property type="match status" value="1"/>
</dbReference>
<comment type="caution">
    <text evidence="1">The sequence shown here is derived from an EMBL/GenBank/DDBJ whole genome shotgun (WGS) entry which is preliminary data.</text>
</comment>
<dbReference type="RefSeq" id="WP_166053858.1">
    <property type="nucleotide sequence ID" value="NZ_JAAMPJ010000014.1"/>
</dbReference>
<organism evidence="1 2">
    <name type="scientific">Lentzea alba</name>
    <dbReference type="NCBI Taxonomy" id="2714351"/>
    <lineage>
        <taxon>Bacteria</taxon>
        <taxon>Bacillati</taxon>
        <taxon>Actinomycetota</taxon>
        <taxon>Actinomycetes</taxon>
        <taxon>Pseudonocardiales</taxon>
        <taxon>Pseudonocardiaceae</taxon>
        <taxon>Lentzea</taxon>
    </lineage>
</organism>
<sequence length="1010" mass="110946">MFSDIGALPADADAVFLAAHTPMTLHHLRGTELADLGAGERQVLEAVCRGIGDLDRNTLIAVTGSSGTGKSHVVRWVHANLNQSDDYHILYIPRVVQTIRELLRRIVDGLPGEGGQQILDRIDAAISNASPAEVTDRLLEEVRHALTWTIGPRPVVDGETADEQEAREERNALLGDRDEQGKRRNGLADLLALAPVNKALLRSGSCLDLVVRSFYEETSRRDEQLEGFQREHLPLGEPGVRKAARDGGGRDLEDLLSVVAREPQPALDLLNEALTQAVRKTLGLWTQDRESLDFLFRTARANLRKNNKELVLLFEDLAQFGLVDGELYDQFTVQPGPDLAPLRAVFAITDGPFNKIPETVKTRITHHFVVDSAALPDRTAFVGRYLNLARLGRPTVEQARRQATHRDATDWVPNACDTRENGQPCRVRDECHAGFGTVDVTGVGTVGLYPYNATALRRAAAPRDTTRAVVDVCISDVLAEADGHLDRHSYPHDRVWDQFDHHVEKSRDALLDSRTGPDSDRLYRALVLWGDETPTLPWPVVDAFALPATNSTTSSPWAEPTVLPDAEALSGRPAERQASPLVPLFQWRVGEPLPEDHATFYRNTLFRLVRSRLDLDLDLFHTANGHGNEILAMLFNMTSFDLGDDEHGRRMGSGGVRFELHRIPADVEVMVGARWLADHGHWLPDQGQWDWPDGYTPERVMLSLEDRLDHWAEHVRQAYRDRVRGRAVARAVLGLRAVALIAAGASPTRVRDLNDVLGPTPGASAPSTPEWAEVAVAARSVLGIDASLYLAQFAAARQGDTGDPQVLDTAALVDVTELAVRAPVGFLRTVVDDMRDLVPVVAKAALDLADAVEAAADQVLDTVDGAVRLLGMKLEGHPPRSVATALLEVGKRAKDGGLLRPANWVEFTNQVDILRTLPEDLPLDWRRPTDAIGSAASDEALAVQHWARSAVAGAHAVQALHHTMTETTDWCRQRGQTMGDVAQLEMDVRQRLDRVETGLRALSVAEAGRG</sequence>
<evidence type="ECO:0008006" key="3">
    <source>
        <dbReference type="Google" id="ProtNLM"/>
    </source>
</evidence>
<dbReference type="Gene3D" id="3.40.50.300">
    <property type="entry name" value="P-loop containing nucleotide triphosphate hydrolases"/>
    <property type="match status" value="1"/>
</dbReference>